<evidence type="ECO:0000256" key="1">
    <source>
        <dbReference type="ARBA" id="ARBA00008779"/>
    </source>
</evidence>
<dbReference type="AlphaFoldDB" id="A0A517T7I3"/>
<name>A0A517T7I3_9PLAN</name>
<proteinExistence type="inferred from homology"/>
<dbReference type="InterPro" id="IPR050738">
    <property type="entry name" value="Sulfatase"/>
</dbReference>
<dbReference type="GO" id="GO:0004065">
    <property type="term" value="F:arylsulfatase activity"/>
    <property type="evidence" value="ECO:0007669"/>
    <property type="project" value="UniProtKB-EC"/>
</dbReference>
<keyword evidence="2 5" id="KW-0378">Hydrolase</keyword>
<dbReference type="SUPFAM" id="SSF53649">
    <property type="entry name" value="Alkaline phosphatase-like"/>
    <property type="match status" value="1"/>
</dbReference>
<dbReference type="EC" id="3.1.6.1" evidence="5"/>
<feature type="domain" description="Sulfatase N-terminal" evidence="4">
    <location>
        <begin position="25"/>
        <end position="351"/>
    </location>
</feature>
<dbReference type="KEGG" id="chya:V22_15620"/>
<evidence type="ECO:0000313" key="6">
    <source>
        <dbReference type="Proteomes" id="UP000319976"/>
    </source>
</evidence>
<dbReference type="InterPro" id="IPR000917">
    <property type="entry name" value="Sulfatase_N"/>
</dbReference>
<dbReference type="Proteomes" id="UP000319976">
    <property type="component" value="Chromosome"/>
</dbReference>
<dbReference type="PANTHER" id="PTHR42693">
    <property type="entry name" value="ARYLSULFATASE FAMILY MEMBER"/>
    <property type="match status" value="1"/>
</dbReference>
<organism evidence="5 6">
    <name type="scientific">Calycomorphotria hydatis</name>
    <dbReference type="NCBI Taxonomy" id="2528027"/>
    <lineage>
        <taxon>Bacteria</taxon>
        <taxon>Pseudomonadati</taxon>
        <taxon>Planctomycetota</taxon>
        <taxon>Planctomycetia</taxon>
        <taxon>Planctomycetales</taxon>
        <taxon>Planctomycetaceae</taxon>
        <taxon>Calycomorphotria</taxon>
    </lineage>
</organism>
<protein>
    <submittedName>
        <fullName evidence="5">Arylsulfatase</fullName>
        <ecNumber evidence="5">3.1.6.1</ecNumber>
    </submittedName>
</protein>
<dbReference type="Pfam" id="PF00884">
    <property type="entry name" value="Sulfatase"/>
    <property type="match status" value="1"/>
</dbReference>
<dbReference type="EMBL" id="CP036316">
    <property type="protein sequence ID" value="QDT64329.1"/>
    <property type="molecule type" value="Genomic_DNA"/>
</dbReference>
<dbReference type="Gene3D" id="3.40.720.10">
    <property type="entry name" value="Alkaline Phosphatase, subunit A"/>
    <property type="match status" value="1"/>
</dbReference>
<evidence type="ECO:0000259" key="4">
    <source>
        <dbReference type="Pfam" id="PF00884"/>
    </source>
</evidence>
<dbReference type="PANTHER" id="PTHR42693:SF53">
    <property type="entry name" value="ENDO-4-O-SULFATASE"/>
    <property type="match status" value="1"/>
</dbReference>
<evidence type="ECO:0000256" key="2">
    <source>
        <dbReference type="ARBA" id="ARBA00022801"/>
    </source>
</evidence>
<sequence length="455" mass="51516" precursor="true">MTRALSLTLFVITGFAGFAIADDRPNIIFILTDDQRWDSTSYAGNEKINTPNLDRIAERGMRFRSGFVTLAICSPSRAACLTGRYNSANGVTTVGSRPFHKGEVTVAERLRDAGYHTGVTGKWHLGPTPKQCGFEFASTCHGNGTWYNRKFMIDGEARNMPGFVDDVVVDESIRFLREATKDDAPAYLWLCTQVPHMDHRHEWPAKPEFLKQHATADMPLPESWNDDYSSKPSYLLNARNHQQAMKYGYDDPAMIRKHAREYYASVEQMDRSIGRFLDELDTLGMRDNTWIILMGDNGWLLGEHAMTSKVIPYEESMRVPMVLASPEGVSKDVDEIVLHLDLVKTIYELAGLDDPGNLHGESLLPFFESDSPASWRSSFLYEVPKTQLGVRPLHAMRTERWKYIRTPLEDGMVFEELYDLEADSIEMRNLAGEAEQSETVAQLRDALSQAKAKIK</sequence>
<reference evidence="5 6" key="1">
    <citation type="submission" date="2019-02" db="EMBL/GenBank/DDBJ databases">
        <title>Deep-cultivation of Planctomycetes and their phenomic and genomic characterization uncovers novel biology.</title>
        <authorList>
            <person name="Wiegand S."/>
            <person name="Jogler M."/>
            <person name="Boedeker C."/>
            <person name="Pinto D."/>
            <person name="Vollmers J."/>
            <person name="Rivas-Marin E."/>
            <person name="Kohn T."/>
            <person name="Peeters S.H."/>
            <person name="Heuer A."/>
            <person name="Rast P."/>
            <person name="Oberbeckmann S."/>
            <person name="Bunk B."/>
            <person name="Jeske O."/>
            <person name="Meyerdierks A."/>
            <person name="Storesund J.E."/>
            <person name="Kallscheuer N."/>
            <person name="Luecker S."/>
            <person name="Lage O.M."/>
            <person name="Pohl T."/>
            <person name="Merkel B.J."/>
            <person name="Hornburger P."/>
            <person name="Mueller R.-W."/>
            <person name="Bruemmer F."/>
            <person name="Labrenz M."/>
            <person name="Spormann A.M."/>
            <person name="Op den Camp H."/>
            <person name="Overmann J."/>
            <person name="Amann R."/>
            <person name="Jetten M.S.M."/>
            <person name="Mascher T."/>
            <person name="Medema M.H."/>
            <person name="Devos D.P."/>
            <person name="Kaster A.-K."/>
            <person name="Ovreas L."/>
            <person name="Rohde M."/>
            <person name="Galperin M.Y."/>
            <person name="Jogler C."/>
        </authorList>
    </citation>
    <scope>NUCLEOTIDE SEQUENCE [LARGE SCALE GENOMIC DNA]</scope>
    <source>
        <strain evidence="5 6">V22</strain>
    </source>
</reference>
<comment type="similarity">
    <text evidence="1">Belongs to the sulfatase family.</text>
</comment>
<gene>
    <name evidence="5" type="ORF">V22_15620</name>
</gene>
<keyword evidence="6" id="KW-1185">Reference proteome</keyword>
<evidence type="ECO:0000313" key="5">
    <source>
        <dbReference type="EMBL" id="QDT64329.1"/>
    </source>
</evidence>
<feature type="signal peptide" evidence="3">
    <location>
        <begin position="1"/>
        <end position="21"/>
    </location>
</feature>
<accession>A0A517T7I3</accession>
<dbReference type="RefSeq" id="WP_145261407.1">
    <property type="nucleotide sequence ID" value="NZ_CP036316.1"/>
</dbReference>
<evidence type="ECO:0000256" key="3">
    <source>
        <dbReference type="SAM" id="SignalP"/>
    </source>
</evidence>
<feature type="chain" id="PRO_5022093985" evidence="3">
    <location>
        <begin position="22"/>
        <end position="455"/>
    </location>
</feature>
<dbReference type="OrthoDB" id="9758853at2"/>
<dbReference type="InterPro" id="IPR017850">
    <property type="entry name" value="Alkaline_phosphatase_core_sf"/>
</dbReference>
<keyword evidence="3" id="KW-0732">Signal</keyword>